<dbReference type="GO" id="GO:0005509">
    <property type="term" value="F:calcium ion binding"/>
    <property type="evidence" value="ECO:0007669"/>
    <property type="project" value="InterPro"/>
</dbReference>
<dbReference type="AlphaFoldDB" id="A0A1I6IQL6"/>
<dbReference type="GO" id="GO:0005576">
    <property type="term" value="C:extracellular region"/>
    <property type="evidence" value="ECO:0007669"/>
    <property type="project" value="InterPro"/>
</dbReference>
<dbReference type="InterPro" id="IPR036444">
    <property type="entry name" value="PLipase_A2_dom_sf"/>
</dbReference>
<feature type="region of interest" description="Disordered" evidence="1">
    <location>
        <begin position="1"/>
        <end position="35"/>
    </location>
</feature>
<dbReference type="CDD" id="cd00118">
    <property type="entry name" value="LysM"/>
    <property type="match status" value="1"/>
</dbReference>
<feature type="compositionally biased region" description="Basic and acidic residues" evidence="1">
    <location>
        <begin position="24"/>
        <end position="35"/>
    </location>
</feature>
<dbReference type="InterPro" id="IPR052196">
    <property type="entry name" value="Bact_Kbp"/>
</dbReference>
<keyword evidence="4" id="KW-1185">Reference proteome</keyword>
<accession>A0A1I6IQL6</accession>
<dbReference type="Gene3D" id="1.20.90.10">
    <property type="entry name" value="Phospholipase A2 domain"/>
    <property type="match status" value="1"/>
</dbReference>
<dbReference type="InterPro" id="IPR010711">
    <property type="entry name" value="PLA2G12"/>
</dbReference>
<dbReference type="GO" id="GO:0006644">
    <property type="term" value="P:phospholipid metabolic process"/>
    <property type="evidence" value="ECO:0007669"/>
    <property type="project" value="InterPro"/>
</dbReference>
<dbReference type="STRING" id="553469.SAMN04487947_3542"/>
<dbReference type="Pfam" id="PF06951">
    <property type="entry name" value="PLA2G12"/>
    <property type="match status" value="1"/>
</dbReference>
<proteinExistence type="predicted"/>
<gene>
    <name evidence="3" type="ORF">SAMN04487947_3542</name>
</gene>
<dbReference type="SUPFAM" id="SSF54106">
    <property type="entry name" value="LysM domain"/>
    <property type="match status" value="1"/>
</dbReference>
<dbReference type="GO" id="GO:0050482">
    <property type="term" value="P:arachidonate secretion"/>
    <property type="evidence" value="ECO:0007669"/>
    <property type="project" value="InterPro"/>
</dbReference>
<organism evidence="3 4">
    <name type="scientific">Halogeometricum rufum</name>
    <dbReference type="NCBI Taxonomy" id="553469"/>
    <lineage>
        <taxon>Archaea</taxon>
        <taxon>Methanobacteriati</taxon>
        <taxon>Methanobacteriota</taxon>
        <taxon>Stenosarchaea group</taxon>
        <taxon>Halobacteria</taxon>
        <taxon>Halobacteriales</taxon>
        <taxon>Haloferacaceae</taxon>
        <taxon>Halogeometricum</taxon>
    </lineage>
</organism>
<dbReference type="Pfam" id="PF13699">
    <property type="entry name" value="eCIS_core"/>
    <property type="match status" value="1"/>
</dbReference>
<feature type="region of interest" description="Disordered" evidence="1">
    <location>
        <begin position="366"/>
        <end position="403"/>
    </location>
</feature>
<dbReference type="InterPro" id="IPR018392">
    <property type="entry name" value="LysM"/>
</dbReference>
<dbReference type="PANTHER" id="PTHR34700">
    <property type="entry name" value="POTASSIUM BINDING PROTEIN KBP"/>
    <property type="match status" value="1"/>
</dbReference>
<name>A0A1I6IQL6_9EURY</name>
<feature type="domain" description="LysM" evidence="2">
    <location>
        <begin position="404"/>
        <end position="453"/>
    </location>
</feature>
<dbReference type="GO" id="GO:0004623">
    <property type="term" value="F:phospholipase A2 activity"/>
    <property type="evidence" value="ECO:0007669"/>
    <property type="project" value="InterPro"/>
</dbReference>
<dbReference type="PANTHER" id="PTHR34700:SF4">
    <property type="entry name" value="PHAGE-LIKE ELEMENT PBSX PROTEIN XKDP"/>
    <property type="match status" value="1"/>
</dbReference>
<dbReference type="InterPro" id="IPR025295">
    <property type="entry name" value="eCIS_core_dom"/>
</dbReference>
<feature type="region of interest" description="Disordered" evidence="1">
    <location>
        <begin position="130"/>
        <end position="164"/>
    </location>
</feature>
<evidence type="ECO:0000313" key="3">
    <source>
        <dbReference type="EMBL" id="SFR69008.1"/>
    </source>
</evidence>
<evidence type="ECO:0000259" key="2">
    <source>
        <dbReference type="PROSITE" id="PS51782"/>
    </source>
</evidence>
<dbReference type="PROSITE" id="PS51782">
    <property type="entry name" value="LYSM"/>
    <property type="match status" value="1"/>
</dbReference>
<dbReference type="InterPro" id="IPR036779">
    <property type="entry name" value="LysM_dom_sf"/>
</dbReference>
<evidence type="ECO:0000256" key="1">
    <source>
        <dbReference type="SAM" id="MobiDB-lite"/>
    </source>
</evidence>
<evidence type="ECO:0000313" key="4">
    <source>
        <dbReference type="Proteomes" id="UP000198531"/>
    </source>
</evidence>
<dbReference type="SMART" id="SM00257">
    <property type="entry name" value="LysM"/>
    <property type="match status" value="1"/>
</dbReference>
<dbReference type="SUPFAM" id="SSF48619">
    <property type="entry name" value="Phospholipase A2, PLA2"/>
    <property type="match status" value="1"/>
</dbReference>
<feature type="compositionally biased region" description="Basic and acidic residues" evidence="1">
    <location>
        <begin position="130"/>
        <end position="142"/>
    </location>
</feature>
<dbReference type="GO" id="GO:0016042">
    <property type="term" value="P:lipid catabolic process"/>
    <property type="evidence" value="ECO:0007669"/>
    <property type="project" value="InterPro"/>
</dbReference>
<protein>
    <submittedName>
        <fullName evidence="3">LysM domain-containing protein</fullName>
    </submittedName>
</protein>
<dbReference type="EMBL" id="FOYT01000004">
    <property type="protein sequence ID" value="SFR69008.1"/>
    <property type="molecule type" value="Genomic_DNA"/>
</dbReference>
<dbReference type="Gene3D" id="3.10.350.10">
    <property type="entry name" value="LysM domain"/>
    <property type="match status" value="1"/>
</dbReference>
<dbReference type="Pfam" id="PF01476">
    <property type="entry name" value="LysM"/>
    <property type="match status" value="1"/>
</dbReference>
<sequence>MTTRHAITCGATRRRRPTKTRSRTNRDDTRRNRDGPLVRVQRTLGNRGVQRLLSERTRPNQTVGPPNDRFEREADRVARDVTRGRAETGQRPAVARATAVDSTVQRMCPRCQKRHAEGKPLDCPDCEREIRRTPASPERPDAGARTASPVRGAETGGRPLPDSVRSFFEPRFGRGFGDVRVHTGARADAAARAVNARAFTLGRDVVFRSGEYRPETSDGRRLLAHELTHTIQQDGATAAVVQRECVDGRWEFEYDGCSVPDWVSSVAGIDPDNPAGGSDTQFAIEAPTARGGRACDRHDECYQTCGSDRAACDERMHRDMLAICNASSENQSVVERCRTWADRYFTALTHFGGSAHEERQRQVCDCQPEEPPAPSEPVETPVDPEPVPEPADDAFVGPPAPKTTTYTVKPGDTLWGIARQFAVPGGWPTLYERNRDVVGDDPDLVFPGQTLEIPLPYEEQPGVSSR</sequence>
<feature type="compositionally biased region" description="Basic residues" evidence="1">
    <location>
        <begin position="12"/>
        <end position="23"/>
    </location>
</feature>
<dbReference type="Proteomes" id="UP000198531">
    <property type="component" value="Unassembled WGS sequence"/>
</dbReference>
<reference evidence="4" key="1">
    <citation type="submission" date="2016-10" db="EMBL/GenBank/DDBJ databases">
        <authorList>
            <person name="Varghese N."/>
            <person name="Submissions S."/>
        </authorList>
    </citation>
    <scope>NUCLEOTIDE SEQUENCE [LARGE SCALE GENOMIC DNA]</scope>
    <source>
        <strain evidence="4">CGMCC 1.7736</strain>
    </source>
</reference>